<accession>A0A9W6T612</accession>
<dbReference type="Gene3D" id="3.40.50.720">
    <property type="entry name" value="NAD(P)-binding Rossmann-like Domain"/>
    <property type="match status" value="1"/>
</dbReference>
<evidence type="ECO:0000313" key="2">
    <source>
        <dbReference type="EMBL" id="GME80584.1"/>
    </source>
</evidence>
<dbReference type="EMBL" id="BSXN01004103">
    <property type="protein sequence ID" value="GME80584.1"/>
    <property type="molecule type" value="Genomic_DNA"/>
</dbReference>
<comment type="caution">
    <text evidence="2">The sequence shown here is derived from an EMBL/GenBank/DDBJ whole genome shotgun (WGS) entry which is preliminary data.</text>
</comment>
<evidence type="ECO:0000259" key="1">
    <source>
        <dbReference type="Pfam" id="PF00107"/>
    </source>
</evidence>
<dbReference type="SUPFAM" id="SSF51735">
    <property type="entry name" value="NAD(P)-binding Rossmann-fold domains"/>
    <property type="match status" value="1"/>
</dbReference>
<feature type="domain" description="Alcohol dehydrogenase-like C-terminal" evidence="1">
    <location>
        <begin position="30"/>
        <end position="106"/>
    </location>
</feature>
<evidence type="ECO:0000313" key="3">
    <source>
        <dbReference type="Proteomes" id="UP001165120"/>
    </source>
</evidence>
<proteinExistence type="predicted"/>
<dbReference type="InterPro" id="IPR013149">
    <property type="entry name" value="ADH-like_C"/>
</dbReference>
<reference evidence="2" key="1">
    <citation type="submission" date="2023-04" db="EMBL/GenBank/DDBJ databases">
        <title>Candida boidinii NBRC 10035.</title>
        <authorList>
            <person name="Ichikawa N."/>
            <person name="Sato H."/>
            <person name="Tonouchi N."/>
        </authorList>
    </citation>
    <scope>NUCLEOTIDE SEQUENCE</scope>
    <source>
        <strain evidence="2">NBRC 10035</strain>
    </source>
</reference>
<organism evidence="2 3">
    <name type="scientific">Candida boidinii</name>
    <name type="common">Yeast</name>
    <dbReference type="NCBI Taxonomy" id="5477"/>
    <lineage>
        <taxon>Eukaryota</taxon>
        <taxon>Fungi</taxon>
        <taxon>Dikarya</taxon>
        <taxon>Ascomycota</taxon>
        <taxon>Saccharomycotina</taxon>
        <taxon>Pichiomycetes</taxon>
        <taxon>Pichiales</taxon>
        <taxon>Pichiaceae</taxon>
        <taxon>Ogataea</taxon>
        <taxon>Ogataea/Candida clade</taxon>
    </lineage>
</organism>
<dbReference type="InterPro" id="IPR036291">
    <property type="entry name" value="NAD(P)-bd_dom_sf"/>
</dbReference>
<keyword evidence="3" id="KW-1185">Reference proteome</keyword>
<dbReference type="AlphaFoldDB" id="A0A9W6T612"/>
<dbReference type="InterPro" id="IPR047122">
    <property type="entry name" value="Trans-enoyl_RdTase-like"/>
</dbReference>
<name>A0A9W6T612_CANBO</name>
<dbReference type="PANTHER" id="PTHR45348:SF2">
    <property type="entry name" value="ZINC-TYPE ALCOHOL DEHYDROGENASE-LIKE PROTEIN C2E1P3.01"/>
    <property type="match status" value="1"/>
</dbReference>
<dbReference type="Pfam" id="PF00107">
    <property type="entry name" value="ADH_zinc_N"/>
    <property type="match status" value="1"/>
</dbReference>
<dbReference type="PANTHER" id="PTHR45348">
    <property type="entry name" value="HYPOTHETICAL OXIDOREDUCTASE (EUROFUNG)"/>
    <property type="match status" value="1"/>
</dbReference>
<protein>
    <submittedName>
        <fullName evidence="2">Unnamed protein product</fullName>
    </submittedName>
</protein>
<dbReference type="Proteomes" id="UP001165120">
    <property type="component" value="Unassembled WGS sequence"/>
</dbReference>
<gene>
    <name evidence="2" type="ORF">Cboi02_000642900</name>
</gene>
<sequence length="224" mass="24638">MSFYHFFKLRFNTEEQKGKAILIWGGATATGALAIQVAKILGLEVITVASKKHEANLKTLGASAVFDYHDSNVVEQIKKYGVDRIVYGLDTIASETSFNGTYDALSDNKPSTIDNLFFLKKSAINNVKPTDNVTFAEGTTAKGLAYFVLGEDSTSAKGTIVFKSSASIKKDHLEFLKEIRKLIYNKQIKHIPITVLPNGLESVEEGLSLLRNDKVSFNKLTIAL</sequence>
<dbReference type="GO" id="GO:0016651">
    <property type="term" value="F:oxidoreductase activity, acting on NAD(P)H"/>
    <property type="evidence" value="ECO:0007669"/>
    <property type="project" value="InterPro"/>
</dbReference>